<accession>A0AAV2HIQ7</accession>
<reference evidence="2 3" key="1">
    <citation type="submission" date="2024-04" db="EMBL/GenBank/DDBJ databases">
        <authorList>
            <consortium name="Genoscope - CEA"/>
            <person name="William W."/>
        </authorList>
    </citation>
    <scope>NUCLEOTIDE SEQUENCE [LARGE SCALE GENOMIC DNA]</scope>
</reference>
<name>A0AAV2HIQ7_LYMST</name>
<dbReference type="Proteomes" id="UP001497497">
    <property type="component" value="Unassembled WGS sequence"/>
</dbReference>
<gene>
    <name evidence="2" type="ORF">GSLYS_00007265001</name>
</gene>
<keyword evidence="3" id="KW-1185">Reference proteome</keyword>
<keyword evidence="1" id="KW-0732">Signal</keyword>
<dbReference type="AlphaFoldDB" id="A0AAV2HIQ7"/>
<sequence length="115" mass="13038">MSGRRKCTLMLLLLSDVLMTSSSRCLVDKCMVPDERTLSETCAQTVVFVECLNVTIVQNDQCDDDLRLAWRGTIEAITATLVENRCQNNYSHARFDHLTYVYLGLTLTILLLTTM</sequence>
<dbReference type="EMBL" id="CAXITT010000138">
    <property type="protein sequence ID" value="CAL1533247.1"/>
    <property type="molecule type" value="Genomic_DNA"/>
</dbReference>
<evidence type="ECO:0000313" key="3">
    <source>
        <dbReference type="Proteomes" id="UP001497497"/>
    </source>
</evidence>
<comment type="caution">
    <text evidence="2">The sequence shown here is derived from an EMBL/GenBank/DDBJ whole genome shotgun (WGS) entry which is preliminary data.</text>
</comment>
<feature type="chain" id="PRO_5043348629" evidence="1">
    <location>
        <begin position="23"/>
        <end position="115"/>
    </location>
</feature>
<evidence type="ECO:0000313" key="2">
    <source>
        <dbReference type="EMBL" id="CAL1533247.1"/>
    </source>
</evidence>
<protein>
    <submittedName>
        <fullName evidence="2">Uncharacterized protein</fullName>
    </submittedName>
</protein>
<feature type="signal peptide" evidence="1">
    <location>
        <begin position="1"/>
        <end position="22"/>
    </location>
</feature>
<organism evidence="2 3">
    <name type="scientific">Lymnaea stagnalis</name>
    <name type="common">Great pond snail</name>
    <name type="synonym">Helix stagnalis</name>
    <dbReference type="NCBI Taxonomy" id="6523"/>
    <lineage>
        <taxon>Eukaryota</taxon>
        <taxon>Metazoa</taxon>
        <taxon>Spiralia</taxon>
        <taxon>Lophotrochozoa</taxon>
        <taxon>Mollusca</taxon>
        <taxon>Gastropoda</taxon>
        <taxon>Heterobranchia</taxon>
        <taxon>Euthyneura</taxon>
        <taxon>Panpulmonata</taxon>
        <taxon>Hygrophila</taxon>
        <taxon>Lymnaeoidea</taxon>
        <taxon>Lymnaeidae</taxon>
        <taxon>Lymnaea</taxon>
    </lineage>
</organism>
<proteinExistence type="predicted"/>
<evidence type="ECO:0000256" key="1">
    <source>
        <dbReference type="SAM" id="SignalP"/>
    </source>
</evidence>